<keyword evidence="3" id="KW-1185">Reference proteome</keyword>
<dbReference type="GO" id="GO:0055085">
    <property type="term" value="P:transmembrane transport"/>
    <property type="evidence" value="ECO:0007669"/>
    <property type="project" value="InterPro"/>
</dbReference>
<reference evidence="2 3" key="1">
    <citation type="journal article" date="2022" name="IScience">
        <title>An ultrasensitive nanofiber-based assay for enzymatic hydrolysis and deep-sea microbial degradation of cellulose.</title>
        <authorList>
            <person name="Tsudome M."/>
            <person name="Tachioka M."/>
            <person name="Miyazaki M."/>
            <person name="Uchimura K."/>
            <person name="Tsuda M."/>
            <person name="Takaki Y."/>
            <person name="Deguchi S."/>
        </authorList>
    </citation>
    <scope>NUCLEOTIDE SEQUENCE [LARGE SCALE GENOMIC DNA]</scope>
    <source>
        <strain evidence="2 3">GE09</strain>
    </source>
</reference>
<evidence type="ECO:0000256" key="1">
    <source>
        <dbReference type="ARBA" id="ARBA00022729"/>
    </source>
</evidence>
<evidence type="ECO:0008006" key="4">
    <source>
        <dbReference type="Google" id="ProtNLM"/>
    </source>
</evidence>
<evidence type="ECO:0000313" key="2">
    <source>
        <dbReference type="EMBL" id="BCD98746.1"/>
    </source>
</evidence>
<keyword evidence="1" id="KW-0732">Signal</keyword>
<dbReference type="NCBIfam" id="TIGR00787">
    <property type="entry name" value="dctP"/>
    <property type="match status" value="1"/>
</dbReference>
<dbReference type="NCBIfam" id="NF037995">
    <property type="entry name" value="TRAP_S1"/>
    <property type="match status" value="1"/>
</dbReference>
<dbReference type="RefSeq" id="WP_236983286.1">
    <property type="nucleotide sequence ID" value="NZ_AP023086.1"/>
</dbReference>
<protein>
    <recommendedName>
        <fullName evidence="4">TRAP transporter substrate-binding protein</fullName>
    </recommendedName>
</protein>
<name>A0AAN2BL65_9GAMM</name>
<dbReference type="KEGG" id="marq:MARGE09_P2947"/>
<gene>
    <name evidence="2" type="ORF">MARGE09_P2947</name>
</gene>
<dbReference type="PROSITE" id="PS51257">
    <property type="entry name" value="PROKAR_LIPOPROTEIN"/>
    <property type="match status" value="1"/>
</dbReference>
<organism evidence="2 3">
    <name type="scientific">Marinagarivorans cellulosilyticus</name>
    <dbReference type="NCBI Taxonomy" id="2721545"/>
    <lineage>
        <taxon>Bacteria</taxon>
        <taxon>Pseudomonadati</taxon>
        <taxon>Pseudomonadota</taxon>
        <taxon>Gammaproteobacteria</taxon>
        <taxon>Cellvibrionales</taxon>
        <taxon>Cellvibrionaceae</taxon>
        <taxon>Marinagarivorans</taxon>
    </lineage>
</organism>
<dbReference type="InterPro" id="IPR018389">
    <property type="entry name" value="DctP_fam"/>
</dbReference>
<dbReference type="InterPro" id="IPR038404">
    <property type="entry name" value="TRAP_DctP_sf"/>
</dbReference>
<accession>A0AAN2BL65</accession>
<dbReference type="AlphaFoldDB" id="A0AAN2BL65"/>
<dbReference type="Gene3D" id="3.40.190.170">
    <property type="entry name" value="Bacterial extracellular solute-binding protein, family 7"/>
    <property type="match status" value="1"/>
</dbReference>
<dbReference type="PANTHER" id="PTHR33376">
    <property type="match status" value="1"/>
</dbReference>
<dbReference type="InterPro" id="IPR004682">
    <property type="entry name" value="TRAP_DctP"/>
</dbReference>
<dbReference type="EMBL" id="AP023086">
    <property type="protein sequence ID" value="BCD98746.1"/>
    <property type="molecule type" value="Genomic_DNA"/>
</dbReference>
<dbReference type="GO" id="GO:0030288">
    <property type="term" value="C:outer membrane-bounded periplasmic space"/>
    <property type="evidence" value="ECO:0007669"/>
    <property type="project" value="InterPro"/>
</dbReference>
<dbReference type="PANTHER" id="PTHR33376:SF2">
    <property type="entry name" value="DICARBOXYLATE-BINDING PERIPLASMIC PROTEIN"/>
    <property type="match status" value="1"/>
</dbReference>
<evidence type="ECO:0000313" key="3">
    <source>
        <dbReference type="Proteomes" id="UP001320119"/>
    </source>
</evidence>
<proteinExistence type="predicted"/>
<dbReference type="GO" id="GO:0030246">
    <property type="term" value="F:carbohydrate binding"/>
    <property type="evidence" value="ECO:0007669"/>
    <property type="project" value="TreeGrafter"/>
</dbReference>
<dbReference type="Proteomes" id="UP001320119">
    <property type="component" value="Chromosome"/>
</dbReference>
<dbReference type="Pfam" id="PF03480">
    <property type="entry name" value="DctP"/>
    <property type="match status" value="1"/>
</dbReference>
<sequence length="330" mass="36904">MIKPIFTIFASVTLLLLLGACQKNDRQQTLKLAHTLNIDHPVHKALIYMAERLKEKSYGAMAIDIYPSGQLGGERELIELLQIGSLAMTKVSSSPLEEFIDEMKVFSTPYLFEDNDHFWRTLNGDVGRHILLSGESVFLRGLGFYDAGSRSFYSVNKPIHTPDDLAGLKIRVQQSQSAIQMVNTLGGSATPIAWGELYTALQQGVVDGAENNPPSFWSSKHFEVAKYYTLDEHTMVPDIILISQYTWDHLNPQQQGWLQSAMDESVVYQRKLWAEATEEALEAVAAAGVEIIRPNKAPYQQKVQSAAASAAQNQPQINKDIINKIKLLRK</sequence>
<dbReference type="CDD" id="cd13671">
    <property type="entry name" value="PBP2_TRAP_SBP_like_3"/>
    <property type="match status" value="1"/>
</dbReference>
<dbReference type="PIRSF" id="PIRSF006470">
    <property type="entry name" value="DctB"/>
    <property type="match status" value="1"/>
</dbReference>